<dbReference type="GO" id="GO:0005739">
    <property type="term" value="C:mitochondrion"/>
    <property type="evidence" value="ECO:0007669"/>
    <property type="project" value="UniProtKB-SubCell"/>
</dbReference>
<evidence type="ECO:0000256" key="3">
    <source>
        <dbReference type="ARBA" id="ARBA00022946"/>
    </source>
</evidence>
<dbReference type="GO" id="GO:0005960">
    <property type="term" value="C:glycine cleavage complex"/>
    <property type="evidence" value="ECO:0007669"/>
    <property type="project" value="UniProtKB-UniRule"/>
</dbReference>
<evidence type="ECO:0000259" key="6">
    <source>
        <dbReference type="PROSITE" id="PS50968"/>
    </source>
</evidence>
<keyword evidence="2 4" id="KW-0450">Lipoyl</keyword>
<evidence type="ECO:0000313" key="7">
    <source>
        <dbReference type="EMBL" id="RKP25472.1"/>
    </source>
</evidence>
<reference evidence="8" key="1">
    <citation type="journal article" date="2018" name="Nat. Microbiol.">
        <title>Leveraging single-cell genomics to expand the fungal tree of life.</title>
        <authorList>
            <person name="Ahrendt S.R."/>
            <person name="Quandt C.A."/>
            <person name="Ciobanu D."/>
            <person name="Clum A."/>
            <person name="Salamov A."/>
            <person name="Andreopoulos B."/>
            <person name="Cheng J.F."/>
            <person name="Woyke T."/>
            <person name="Pelin A."/>
            <person name="Henrissat B."/>
            <person name="Reynolds N.K."/>
            <person name="Benny G.L."/>
            <person name="Smith M.E."/>
            <person name="James T.Y."/>
            <person name="Grigoriev I.V."/>
        </authorList>
    </citation>
    <scope>NUCLEOTIDE SEQUENCE [LARGE SCALE GENOMIC DNA]</scope>
    <source>
        <strain evidence="8">Benny S71-1</strain>
    </source>
</reference>
<sequence length="125" mass="13758">MLNTLGLKYTDDHEWVMLEGNIARMGVTDYAQKQLGDIVFVEEVAKAGSKVEQGEPIATVESVKAVTEVYAPVSGTIKEFNATLDGEPEMINEDPHGDGWIYAIEVADRAEYDKLHDEEPGTGEE</sequence>
<dbReference type="PROSITE" id="PS50968">
    <property type="entry name" value="BIOTINYL_LIPOYL"/>
    <property type="match status" value="1"/>
</dbReference>
<comment type="function">
    <text evidence="5">The H protein shuttles the methylamine group of glycine from the P protein to the T protein.</text>
</comment>
<dbReference type="NCBIfam" id="NF002270">
    <property type="entry name" value="PRK01202.1"/>
    <property type="match status" value="1"/>
</dbReference>
<feature type="domain" description="Lipoyl-binding" evidence="6">
    <location>
        <begin position="22"/>
        <end position="105"/>
    </location>
</feature>
<dbReference type="SUPFAM" id="SSF51230">
    <property type="entry name" value="Single hybrid motif"/>
    <property type="match status" value="1"/>
</dbReference>
<dbReference type="Gene3D" id="2.40.50.100">
    <property type="match status" value="1"/>
</dbReference>
<proteinExistence type="inferred from homology"/>
<dbReference type="InterPro" id="IPR017453">
    <property type="entry name" value="GCV_H_sub"/>
</dbReference>
<evidence type="ECO:0000256" key="5">
    <source>
        <dbReference type="RuleBase" id="RU364055"/>
    </source>
</evidence>
<comment type="cofactor">
    <cofactor evidence="5">
        <name>(R)-lipoate</name>
        <dbReference type="ChEBI" id="CHEBI:83088"/>
    </cofactor>
    <text evidence="5">Binds 1 lipoyl cofactor covalently.</text>
</comment>
<accession>A0A4P9Z0R5</accession>
<dbReference type="GO" id="GO:0019464">
    <property type="term" value="P:glycine decarboxylation via glycine cleavage system"/>
    <property type="evidence" value="ECO:0007669"/>
    <property type="project" value="UniProtKB-UniRule"/>
</dbReference>
<dbReference type="InterPro" id="IPR002930">
    <property type="entry name" value="GCV_H"/>
</dbReference>
<comment type="similarity">
    <text evidence="1 5">Belongs to the GcvH family.</text>
</comment>
<evidence type="ECO:0000256" key="4">
    <source>
        <dbReference type="PIRSR" id="PIRSR617453-50"/>
    </source>
</evidence>
<name>A0A4P9Z0R5_9FUNG</name>
<keyword evidence="8" id="KW-1185">Reference proteome</keyword>
<dbReference type="EMBL" id="KZ989736">
    <property type="protein sequence ID" value="RKP25472.1"/>
    <property type="molecule type" value="Genomic_DNA"/>
</dbReference>
<dbReference type="CDD" id="cd06848">
    <property type="entry name" value="GCS_H"/>
    <property type="match status" value="1"/>
</dbReference>
<dbReference type="Pfam" id="PF01597">
    <property type="entry name" value="GCV_H"/>
    <property type="match status" value="1"/>
</dbReference>
<dbReference type="HAMAP" id="MF_00272">
    <property type="entry name" value="GcvH"/>
    <property type="match status" value="1"/>
</dbReference>
<dbReference type="PROSITE" id="PS00189">
    <property type="entry name" value="LIPOYL"/>
    <property type="match status" value="1"/>
</dbReference>
<dbReference type="PANTHER" id="PTHR11715">
    <property type="entry name" value="GLYCINE CLEAVAGE SYSTEM H PROTEIN"/>
    <property type="match status" value="1"/>
</dbReference>
<keyword evidence="5" id="KW-0496">Mitochondrion</keyword>
<comment type="subcellular location">
    <subcellularLocation>
        <location evidence="5">Mitochondrion</location>
    </subcellularLocation>
</comment>
<dbReference type="OrthoDB" id="10264154at2759"/>
<dbReference type="PANTHER" id="PTHR11715:SF3">
    <property type="entry name" value="GLYCINE CLEAVAGE SYSTEM H PROTEIN-RELATED"/>
    <property type="match status" value="1"/>
</dbReference>
<organism evidence="7 8">
    <name type="scientific">Syncephalis pseudoplumigaleata</name>
    <dbReference type="NCBI Taxonomy" id="1712513"/>
    <lineage>
        <taxon>Eukaryota</taxon>
        <taxon>Fungi</taxon>
        <taxon>Fungi incertae sedis</taxon>
        <taxon>Zoopagomycota</taxon>
        <taxon>Zoopagomycotina</taxon>
        <taxon>Zoopagomycetes</taxon>
        <taxon>Zoopagales</taxon>
        <taxon>Piptocephalidaceae</taxon>
        <taxon>Syncephalis</taxon>
    </lineage>
</organism>
<dbReference type="AlphaFoldDB" id="A0A4P9Z0R5"/>
<dbReference type="NCBIfam" id="TIGR00527">
    <property type="entry name" value="gcvH"/>
    <property type="match status" value="1"/>
</dbReference>
<dbReference type="InterPro" id="IPR011053">
    <property type="entry name" value="Single_hybrid_motif"/>
</dbReference>
<feature type="modified residue" description="N6-lipoyllysine" evidence="4">
    <location>
        <position position="64"/>
    </location>
</feature>
<evidence type="ECO:0000256" key="1">
    <source>
        <dbReference type="ARBA" id="ARBA00009249"/>
    </source>
</evidence>
<dbReference type="InterPro" id="IPR000089">
    <property type="entry name" value="Biotin_lipoyl"/>
</dbReference>
<dbReference type="GO" id="GO:0009249">
    <property type="term" value="P:protein lipoylation"/>
    <property type="evidence" value="ECO:0007669"/>
    <property type="project" value="TreeGrafter"/>
</dbReference>
<keyword evidence="3 5" id="KW-0809">Transit peptide</keyword>
<dbReference type="Proteomes" id="UP000278143">
    <property type="component" value="Unassembled WGS sequence"/>
</dbReference>
<gene>
    <name evidence="7" type="ORF">SYNPS1DRAFT_15611</name>
</gene>
<dbReference type="InterPro" id="IPR033753">
    <property type="entry name" value="GCV_H/Fam206"/>
</dbReference>
<evidence type="ECO:0000313" key="8">
    <source>
        <dbReference type="Proteomes" id="UP000278143"/>
    </source>
</evidence>
<comment type="subunit">
    <text evidence="5">The glycine cleavage system is composed of four proteins: P, T, L and H.</text>
</comment>
<dbReference type="InterPro" id="IPR003016">
    <property type="entry name" value="2-oxoA_DH_lipoyl-BS"/>
</dbReference>
<evidence type="ECO:0000256" key="2">
    <source>
        <dbReference type="ARBA" id="ARBA00022823"/>
    </source>
</evidence>
<protein>
    <recommendedName>
        <fullName evidence="5">Glycine cleavage system H protein</fullName>
    </recommendedName>
</protein>